<dbReference type="PROSITE" id="PS51257">
    <property type="entry name" value="PROKAR_LIPOPROTEIN"/>
    <property type="match status" value="1"/>
</dbReference>
<evidence type="ECO:0000313" key="5">
    <source>
        <dbReference type="Proteomes" id="UP000057088"/>
    </source>
</evidence>
<reference evidence="5" key="1">
    <citation type="submission" date="2015-12" db="EMBL/GenBank/DDBJ databases">
        <title>FDA dAtabase for Regulatory Grade micrObial Sequences (FDA-ARGOS): Supporting development and validation of Infectious Disease Dx tests.</title>
        <authorList>
            <person name="Hoffmann M."/>
            <person name="Allard M."/>
            <person name="Evans P."/>
            <person name="Brown E."/>
            <person name="Tallon L.J."/>
            <person name="Sadzewicz L."/>
            <person name="Sengamalay N."/>
            <person name="Ott S."/>
            <person name="Godinez A."/>
            <person name="Nagaraj S."/>
            <person name="Vyas G."/>
            <person name="Aluvathingal J."/>
            <person name="Nadendla S."/>
            <person name="Geyer C."/>
            <person name="Sichtig H."/>
        </authorList>
    </citation>
    <scope>NUCLEOTIDE SEQUENCE [LARGE SCALE GENOMIC DNA]</scope>
    <source>
        <strain evidence="5">ATCC 33809</strain>
    </source>
</reference>
<gene>
    <name evidence="2" type="ORF">AL536_06660</name>
    <name evidence="4" type="ORF">NCTC11327_03360</name>
</gene>
<keyword evidence="1" id="KW-0732">Signal</keyword>
<dbReference type="Proteomes" id="UP000254626">
    <property type="component" value="Unassembled WGS sequence"/>
</dbReference>
<evidence type="ECO:0000256" key="1">
    <source>
        <dbReference type="SAM" id="SignalP"/>
    </source>
</evidence>
<dbReference type="EMBL" id="UHIP01000002">
    <property type="protein sequence ID" value="SUQ26499.1"/>
    <property type="molecule type" value="Genomic_DNA"/>
</dbReference>
<dbReference type="Pfam" id="PF11216">
    <property type="entry name" value="DUF3012"/>
    <property type="match status" value="2"/>
</dbReference>
<organism evidence="3">
    <name type="scientific">Vibrio fluvialis</name>
    <dbReference type="NCBI Taxonomy" id="676"/>
    <lineage>
        <taxon>Bacteria</taxon>
        <taxon>Pseudomonadati</taxon>
        <taxon>Pseudomonadota</taxon>
        <taxon>Gammaproteobacteria</taxon>
        <taxon>Vibrionales</taxon>
        <taxon>Vibrionaceae</taxon>
        <taxon>Vibrio</taxon>
    </lineage>
</organism>
<feature type="chain" id="PRO_5014529520" evidence="1">
    <location>
        <begin position="20"/>
        <end position="89"/>
    </location>
</feature>
<evidence type="ECO:0000313" key="2">
    <source>
        <dbReference type="EMBL" id="AMF93419.2"/>
    </source>
</evidence>
<feature type="signal peptide" evidence="1">
    <location>
        <begin position="1"/>
        <end position="19"/>
    </location>
</feature>
<keyword evidence="4" id="KW-0449">Lipoprotein</keyword>
<evidence type="ECO:0000313" key="3">
    <source>
        <dbReference type="EMBL" id="ARK19381.1"/>
    </source>
</evidence>
<name>A0A109X3Y9_VIBFL</name>
<dbReference type="EMBL" id="KY319183">
    <property type="protein sequence ID" value="ARK19381.1"/>
    <property type="molecule type" value="Genomic_DNA"/>
</dbReference>
<accession>A0A1W6EUH9</accession>
<keyword evidence="5" id="KW-1185">Reference proteome</keyword>
<dbReference type="EMBL" id="CP014034">
    <property type="protein sequence ID" value="AMF93419.2"/>
    <property type="molecule type" value="Genomic_DNA"/>
</dbReference>
<accession>A0A109X3Y9</accession>
<dbReference type="InterPro" id="IPR021379">
    <property type="entry name" value="DUF3012"/>
</dbReference>
<evidence type="ECO:0000313" key="6">
    <source>
        <dbReference type="Proteomes" id="UP000254626"/>
    </source>
</evidence>
<dbReference type="Proteomes" id="UP000057088">
    <property type="component" value="Chromosome 1"/>
</dbReference>
<protein>
    <submittedName>
        <fullName evidence="2">DUF3012 domain-containing protein</fullName>
    </submittedName>
    <submittedName>
        <fullName evidence="4">Lipoprotein</fullName>
    </submittedName>
</protein>
<proteinExistence type="predicted"/>
<reference evidence="2" key="3">
    <citation type="submission" date="2018-01" db="EMBL/GenBank/DDBJ databases">
        <title>FDA dAtabase for Regulatory Grade micrObial Sequences (FDA-ARGOS): Supporting development and validation of Infectious Disease Dx tests.</title>
        <authorList>
            <person name="Hoffmann M."/>
            <person name="Allard M."/>
            <person name="Evans P."/>
            <person name="Brown E."/>
            <person name="Tallon L."/>
            <person name="Sadzewicz L."/>
            <person name="Sengamalay N."/>
            <person name="Ott S."/>
            <person name="Godinez A."/>
            <person name="Nagaraj S."/>
            <person name="Vyas G."/>
            <person name="Aluvathingal J."/>
            <person name="Nadendla S."/>
            <person name="Geyer C."/>
            <person name="Sichtig H."/>
        </authorList>
    </citation>
    <scope>NUCLEOTIDE SEQUENCE</scope>
    <source>
        <strain evidence="2">ATCC 33809</strain>
    </source>
</reference>
<dbReference type="OrthoDB" id="5609437at2"/>
<reference evidence="3" key="2">
    <citation type="journal article" date="2017" name="Front. Microbiol.">
        <title>Functional Characterization and Conditional Regulation of the Type VI Secretion System in Vibrio fluvialis.</title>
        <authorList>
            <person name="Huang Y."/>
            <person name="Du P."/>
            <person name="Zhao M."/>
            <person name="Liu W."/>
            <person name="Du Y."/>
            <person name="Diao B."/>
            <person name="Li J."/>
            <person name="Kan B."/>
            <person name="Liang W."/>
        </authorList>
    </citation>
    <scope>NUCLEOTIDE SEQUENCE</scope>
    <source>
        <strain evidence="3">85003</strain>
    </source>
</reference>
<dbReference type="AlphaFoldDB" id="A0A109X3Y9"/>
<evidence type="ECO:0000313" key="4">
    <source>
        <dbReference type="EMBL" id="SUQ26499.1"/>
    </source>
</evidence>
<reference evidence="4 6" key="4">
    <citation type="submission" date="2018-06" db="EMBL/GenBank/DDBJ databases">
        <authorList>
            <consortium name="Pathogen Informatics"/>
            <person name="Doyle S."/>
        </authorList>
    </citation>
    <scope>NUCLEOTIDE SEQUENCE [LARGE SCALE GENOMIC DNA]</scope>
    <source>
        <strain evidence="4 6">NCTC11327</strain>
    </source>
</reference>
<sequence>MMKKIALVMLSALALTACENEVGSAGWCQDMREKPKNEWSAQNAVDFAKHCLFQEEIGTPQWCESMDAKPKGDWTANEATSYAKHCIFQ</sequence>